<proteinExistence type="predicted"/>
<name>A0A4P9X736_9FUNG</name>
<feature type="region of interest" description="Disordered" evidence="1">
    <location>
        <begin position="767"/>
        <end position="787"/>
    </location>
</feature>
<dbReference type="Proteomes" id="UP000274922">
    <property type="component" value="Unassembled WGS sequence"/>
</dbReference>
<feature type="compositionally biased region" description="Polar residues" evidence="1">
    <location>
        <begin position="1"/>
        <end position="12"/>
    </location>
</feature>
<dbReference type="AlphaFoldDB" id="A0A4P9X736"/>
<protein>
    <submittedName>
        <fullName evidence="2">Uncharacterized protein</fullName>
    </submittedName>
</protein>
<feature type="compositionally biased region" description="Pro residues" evidence="1">
    <location>
        <begin position="774"/>
        <end position="787"/>
    </location>
</feature>
<evidence type="ECO:0000313" key="3">
    <source>
        <dbReference type="Proteomes" id="UP000274922"/>
    </source>
</evidence>
<sequence length="787" mass="84210">MSATSKGARTPSQPVPPFVPDDVPVSRDLTPLQQLSQDALQGFLRSLRAQAPEPGQILVDVAEYIDMTVLNQLQIAVPLLVDRSFTVGGDGWEGPARHFARPFVTTICTFLRSLGSKDLTHGFVLLVARLIHSQTQAAREHLKASTHQLGAQLLIENLSALFPHLFLHGPKLTAAPSATSLPRSTAPAARLLETHKRLLTRHPEALLAFLYACFMQLVPAERVQNPTGFALWLGTVLPDFMVPSVAQPRPSHSTGSSATASSVAASPASSAAAETARAAAMTYLKGMTAAAERIARHHGGYVPDVVLTADSVLSFLTIAHDPRSPLHAMLKPYAAPLVRIVFPPRAPRQSALSPDEQRRLAVAVCDVLASRPQPAVAAALHPLLVELMARRNSDAVYAPLLQLGARSPPALRDVMRDWVAAQAACPPRGLASMLPVQRAPTPEGPAAPWRRLQAQPFARFLADASALGTTLASTAPPASRRAAAQIADACRDLHQGMGRVQRDSRAKRGLTALLVALLVALLYQTFVVAGCAPRGRVAGVCFTDNAGVAMVQRHVVRPAIEHVRHSSLAHVALPPVRHLWHRAHAHPASHALRHAVHRHVAPYAVPAYDAVMAVTHRATERLAWHVLPPYAAYARDVRAVLSATAWHVHAFVTRQADAVVDGASQIGRRGAETAAALWNTHPQVVAVREHVAAHPAAQQVQGWMQTAVVPVVGPVWSRLRILAPCAAELARLMGSALALRASVADWAQWRSQVAVLPAALRAGAWPPAEASPVWPAPPARPAPPLKA</sequence>
<evidence type="ECO:0000313" key="2">
    <source>
        <dbReference type="EMBL" id="RKP00751.1"/>
    </source>
</evidence>
<keyword evidence="3" id="KW-1185">Reference proteome</keyword>
<organism evidence="2 3">
    <name type="scientific">Caulochytrium protostelioides</name>
    <dbReference type="NCBI Taxonomy" id="1555241"/>
    <lineage>
        <taxon>Eukaryota</taxon>
        <taxon>Fungi</taxon>
        <taxon>Fungi incertae sedis</taxon>
        <taxon>Chytridiomycota</taxon>
        <taxon>Chytridiomycota incertae sedis</taxon>
        <taxon>Chytridiomycetes</taxon>
        <taxon>Caulochytriales</taxon>
        <taxon>Caulochytriaceae</taxon>
        <taxon>Caulochytrium</taxon>
    </lineage>
</organism>
<reference evidence="3" key="1">
    <citation type="journal article" date="2018" name="Nat. Microbiol.">
        <title>Leveraging single-cell genomics to expand the fungal tree of life.</title>
        <authorList>
            <person name="Ahrendt S.R."/>
            <person name="Quandt C.A."/>
            <person name="Ciobanu D."/>
            <person name="Clum A."/>
            <person name="Salamov A."/>
            <person name="Andreopoulos B."/>
            <person name="Cheng J.F."/>
            <person name="Woyke T."/>
            <person name="Pelin A."/>
            <person name="Henrissat B."/>
            <person name="Reynolds N.K."/>
            <person name="Benny G.L."/>
            <person name="Smith M.E."/>
            <person name="James T.Y."/>
            <person name="Grigoriev I.V."/>
        </authorList>
    </citation>
    <scope>NUCLEOTIDE SEQUENCE [LARGE SCALE GENOMIC DNA]</scope>
    <source>
        <strain evidence="3">ATCC 52028</strain>
    </source>
</reference>
<gene>
    <name evidence="2" type="ORF">CXG81DRAFT_19363</name>
</gene>
<feature type="region of interest" description="Disordered" evidence="1">
    <location>
        <begin position="1"/>
        <end position="23"/>
    </location>
</feature>
<evidence type="ECO:0000256" key="1">
    <source>
        <dbReference type="SAM" id="MobiDB-lite"/>
    </source>
</evidence>
<accession>A0A4P9X736</accession>
<dbReference type="EMBL" id="ML014201">
    <property type="protein sequence ID" value="RKP00751.1"/>
    <property type="molecule type" value="Genomic_DNA"/>
</dbReference>